<dbReference type="EMBL" id="MN739576">
    <property type="protein sequence ID" value="QHT13700.1"/>
    <property type="molecule type" value="Genomic_DNA"/>
</dbReference>
<evidence type="ECO:0000313" key="2">
    <source>
        <dbReference type="EMBL" id="QHT13700.1"/>
    </source>
</evidence>
<keyword evidence="1" id="KW-1133">Transmembrane helix</keyword>
<name>A0A6C0DBD5_9ZZZZ</name>
<proteinExistence type="predicted"/>
<reference evidence="2" key="1">
    <citation type="journal article" date="2020" name="Nature">
        <title>Giant virus diversity and host interactions through global metagenomics.</title>
        <authorList>
            <person name="Schulz F."/>
            <person name="Roux S."/>
            <person name="Paez-Espino D."/>
            <person name="Jungbluth S."/>
            <person name="Walsh D.A."/>
            <person name="Denef V.J."/>
            <person name="McMahon K.D."/>
            <person name="Konstantinidis K.T."/>
            <person name="Eloe-Fadrosh E.A."/>
            <person name="Kyrpides N.C."/>
            <person name="Woyke T."/>
        </authorList>
    </citation>
    <scope>NUCLEOTIDE SEQUENCE</scope>
    <source>
        <strain evidence="2">GVMAG-M-3300023174-132</strain>
    </source>
</reference>
<feature type="transmembrane region" description="Helical" evidence="1">
    <location>
        <begin position="20"/>
        <end position="46"/>
    </location>
</feature>
<keyword evidence="1" id="KW-0472">Membrane</keyword>
<evidence type="ECO:0000256" key="1">
    <source>
        <dbReference type="SAM" id="Phobius"/>
    </source>
</evidence>
<keyword evidence="1" id="KW-0812">Transmembrane</keyword>
<accession>A0A6C0DBD5</accession>
<organism evidence="2">
    <name type="scientific">viral metagenome</name>
    <dbReference type="NCBI Taxonomy" id="1070528"/>
    <lineage>
        <taxon>unclassified sequences</taxon>
        <taxon>metagenomes</taxon>
        <taxon>organismal metagenomes</taxon>
    </lineage>
</organism>
<protein>
    <submittedName>
        <fullName evidence="2">Uncharacterized protein</fullName>
    </submittedName>
</protein>
<sequence>MHDFIAELSRHPLFRLMGALIVLLLADQSLPVGAAAAVIWLGWIWWGQQKANRNSDARPIFSQS</sequence>
<dbReference type="AlphaFoldDB" id="A0A6C0DBD5"/>